<proteinExistence type="predicted"/>
<protein>
    <submittedName>
        <fullName evidence="2">Uncharacterized protein</fullName>
    </submittedName>
</protein>
<organism evidence="2 3">
    <name type="scientific">Trichinella zimbabwensis</name>
    <dbReference type="NCBI Taxonomy" id="268475"/>
    <lineage>
        <taxon>Eukaryota</taxon>
        <taxon>Metazoa</taxon>
        <taxon>Ecdysozoa</taxon>
        <taxon>Nematoda</taxon>
        <taxon>Enoplea</taxon>
        <taxon>Dorylaimia</taxon>
        <taxon>Trichinellida</taxon>
        <taxon>Trichinellidae</taxon>
        <taxon>Trichinella</taxon>
    </lineage>
</organism>
<evidence type="ECO:0000256" key="1">
    <source>
        <dbReference type="SAM" id="MobiDB-lite"/>
    </source>
</evidence>
<sequence length="66" mass="6866">LENAQVVELKPCGQESEGALAEQSVQPVVQTEASGAVDESKDDAGRLENAQVVELKPCGQESEGAL</sequence>
<gene>
    <name evidence="2" type="ORF">T11_10943</name>
</gene>
<keyword evidence="3" id="KW-1185">Reference proteome</keyword>
<feature type="non-terminal residue" evidence="2">
    <location>
        <position position="1"/>
    </location>
</feature>
<name>A0A0V1DLJ2_9BILA</name>
<dbReference type="Proteomes" id="UP000055024">
    <property type="component" value="Unassembled WGS sequence"/>
</dbReference>
<dbReference type="AlphaFoldDB" id="A0A0V1DLJ2"/>
<feature type="non-terminal residue" evidence="2">
    <location>
        <position position="66"/>
    </location>
</feature>
<feature type="compositionally biased region" description="Polar residues" evidence="1">
    <location>
        <begin position="23"/>
        <end position="33"/>
    </location>
</feature>
<dbReference type="OrthoDB" id="5585746at2759"/>
<dbReference type="EMBL" id="JYDP01009607">
    <property type="protein sequence ID" value="KRY62505.1"/>
    <property type="molecule type" value="Genomic_DNA"/>
</dbReference>
<comment type="caution">
    <text evidence="2">The sequence shown here is derived from an EMBL/GenBank/DDBJ whole genome shotgun (WGS) entry which is preliminary data.</text>
</comment>
<evidence type="ECO:0000313" key="3">
    <source>
        <dbReference type="Proteomes" id="UP000055024"/>
    </source>
</evidence>
<reference evidence="2 3" key="1">
    <citation type="submission" date="2015-01" db="EMBL/GenBank/DDBJ databases">
        <title>Evolution of Trichinella species and genotypes.</title>
        <authorList>
            <person name="Korhonen P.K."/>
            <person name="Edoardo P."/>
            <person name="Giuseppe L.R."/>
            <person name="Gasser R.B."/>
        </authorList>
    </citation>
    <scope>NUCLEOTIDE SEQUENCE [LARGE SCALE GENOMIC DNA]</scope>
    <source>
        <strain evidence="2">ISS1029</strain>
    </source>
</reference>
<dbReference type="STRING" id="268475.A0A0V1DLJ2"/>
<evidence type="ECO:0000313" key="2">
    <source>
        <dbReference type="EMBL" id="KRY62505.1"/>
    </source>
</evidence>
<feature type="region of interest" description="Disordered" evidence="1">
    <location>
        <begin position="1"/>
        <end position="66"/>
    </location>
</feature>
<accession>A0A0V1DLJ2</accession>